<dbReference type="AlphaFoldDB" id="A0A7S0J3A0"/>
<dbReference type="EMBL" id="HBER01029908">
    <property type="protein sequence ID" value="CAD8539729.1"/>
    <property type="molecule type" value="Transcribed_RNA"/>
</dbReference>
<proteinExistence type="predicted"/>
<accession>A0A7S0J3A0</accession>
<evidence type="ECO:0000313" key="1">
    <source>
        <dbReference type="EMBL" id="CAD8539729.1"/>
    </source>
</evidence>
<reference evidence="1" key="1">
    <citation type="submission" date="2021-01" db="EMBL/GenBank/DDBJ databases">
        <authorList>
            <person name="Corre E."/>
            <person name="Pelletier E."/>
            <person name="Niang G."/>
            <person name="Scheremetjew M."/>
            <person name="Finn R."/>
            <person name="Kale V."/>
            <person name="Holt S."/>
            <person name="Cochrane G."/>
            <person name="Meng A."/>
            <person name="Brown T."/>
            <person name="Cohen L."/>
        </authorList>
    </citation>
    <scope>NUCLEOTIDE SEQUENCE</scope>
    <source>
        <strain evidence="1">RCC1130</strain>
    </source>
</reference>
<sequence length="162" mass="17365">MLSCDGSRLAGVMLRCEAMSLGKLELAVMIAALRAADVFVSMHGGDVINALHMRPGRAVLELVNPGFQKAGGWLNQYSQLLTPVIRHERLVLPASSGGKGQGGKNQRSLHRAWNANATLAWPLLAEAIAGVMNRTERSVKLAADRQRDAALLAKGALKRLCC</sequence>
<name>A0A7S0J3A0_9EUKA</name>
<gene>
    <name evidence="1" type="ORF">CLEP1334_LOCUS15012</name>
</gene>
<protein>
    <submittedName>
        <fullName evidence="1">Uncharacterized protein</fullName>
    </submittedName>
</protein>
<organism evidence="1">
    <name type="scientific">Calcidiscus leptoporus</name>
    <dbReference type="NCBI Taxonomy" id="127549"/>
    <lineage>
        <taxon>Eukaryota</taxon>
        <taxon>Haptista</taxon>
        <taxon>Haptophyta</taxon>
        <taxon>Prymnesiophyceae</taxon>
        <taxon>Coccolithales</taxon>
        <taxon>Calcidiscaceae</taxon>
        <taxon>Calcidiscus</taxon>
    </lineage>
</organism>